<sequence>LSLHPDVLQKLRAELQHSPWRHCPTPQLLSQLPYLDAVVSEILRLYPPIPTTARAIDCAVGLKTRSGTGVVLPVDAREAGSLDMLHRDPQVWGADAAGFRPERWEGLRGNALEGECKYLPFLTGPGRCPCSGYVMQQAKVFLAVLV</sequence>
<dbReference type="InterPro" id="IPR002403">
    <property type="entry name" value="Cyt_P450_E_grp-IV"/>
</dbReference>
<dbReference type="PRINTS" id="PR00465">
    <property type="entry name" value="EP450IV"/>
</dbReference>
<evidence type="ECO:0000256" key="1">
    <source>
        <dbReference type="ARBA" id="ARBA00001971"/>
    </source>
</evidence>
<evidence type="ECO:0000256" key="3">
    <source>
        <dbReference type="ARBA" id="ARBA00022723"/>
    </source>
</evidence>
<evidence type="ECO:0000256" key="6">
    <source>
        <dbReference type="ARBA" id="ARBA00023033"/>
    </source>
</evidence>
<gene>
    <name evidence="8" type="ORF">BP00DRAFT_308689</name>
</gene>
<proteinExistence type="inferred from homology"/>
<feature type="non-terminal residue" evidence="8">
    <location>
        <position position="146"/>
    </location>
</feature>
<feature type="binding site" description="axial binding residue" evidence="7">
    <location>
        <position position="128"/>
    </location>
    <ligand>
        <name>heme</name>
        <dbReference type="ChEBI" id="CHEBI:30413"/>
    </ligand>
    <ligandPart>
        <name>Fe</name>
        <dbReference type="ChEBI" id="CHEBI:18248"/>
    </ligandPart>
</feature>
<dbReference type="SUPFAM" id="SSF48264">
    <property type="entry name" value="Cytochrome P450"/>
    <property type="match status" value="1"/>
</dbReference>
<dbReference type="GO" id="GO:0016705">
    <property type="term" value="F:oxidoreductase activity, acting on paired donors, with incorporation or reduction of molecular oxygen"/>
    <property type="evidence" value="ECO:0007669"/>
    <property type="project" value="InterPro"/>
</dbReference>
<feature type="non-terminal residue" evidence="8">
    <location>
        <position position="1"/>
    </location>
</feature>
<dbReference type="InterPro" id="IPR036396">
    <property type="entry name" value="Cyt_P450_sf"/>
</dbReference>
<dbReference type="AlphaFoldDB" id="A0A2V5IEZ7"/>
<keyword evidence="9" id="KW-1185">Reference proteome</keyword>
<dbReference type="InterPro" id="IPR001128">
    <property type="entry name" value="Cyt_P450"/>
</dbReference>
<dbReference type="Proteomes" id="UP000248817">
    <property type="component" value="Unassembled WGS sequence"/>
</dbReference>
<keyword evidence="7" id="KW-0349">Heme</keyword>
<dbReference type="PRINTS" id="PR00385">
    <property type="entry name" value="P450"/>
</dbReference>
<keyword evidence="5 7" id="KW-0408">Iron</keyword>
<keyword evidence="6" id="KW-0503">Monooxygenase</keyword>
<evidence type="ECO:0000313" key="8">
    <source>
        <dbReference type="EMBL" id="PYI35335.1"/>
    </source>
</evidence>
<keyword evidence="4" id="KW-0560">Oxidoreductase</keyword>
<name>A0A2V5IEZ7_9EURO</name>
<dbReference type="GO" id="GO:0020037">
    <property type="term" value="F:heme binding"/>
    <property type="evidence" value="ECO:0007669"/>
    <property type="project" value="InterPro"/>
</dbReference>
<organism evidence="8 9">
    <name type="scientific">Aspergillus indologenus CBS 114.80</name>
    <dbReference type="NCBI Taxonomy" id="1450541"/>
    <lineage>
        <taxon>Eukaryota</taxon>
        <taxon>Fungi</taxon>
        <taxon>Dikarya</taxon>
        <taxon>Ascomycota</taxon>
        <taxon>Pezizomycotina</taxon>
        <taxon>Eurotiomycetes</taxon>
        <taxon>Eurotiomycetidae</taxon>
        <taxon>Eurotiales</taxon>
        <taxon>Aspergillaceae</taxon>
        <taxon>Aspergillus</taxon>
        <taxon>Aspergillus subgen. Circumdati</taxon>
    </lineage>
</organism>
<protein>
    <submittedName>
        <fullName evidence="8">Cytochrome P450</fullName>
    </submittedName>
</protein>
<evidence type="ECO:0000256" key="2">
    <source>
        <dbReference type="ARBA" id="ARBA00010617"/>
    </source>
</evidence>
<comment type="similarity">
    <text evidence="2">Belongs to the cytochrome P450 family.</text>
</comment>
<dbReference type="GO" id="GO:0005506">
    <property type="term" value="F:iron ion binding"/>
    <property type="evidence" value="ECO:0007669"/>
    <property type="project" value="InterPro"/>
</dbReference>
<evidence type="ECO:0000256" key="7">
    <source>
        <dbReference type="PIRSR" id="PIRSR602403-1"/>
    </source>
</evidence>
<dbReference type="EMBL" id="KZ825470">
    <property type="protein sequence ID" value="PYI35335.1"/>
    <property type="molecule type" value="Genomic_DNA"/>
</dbReference>
<evidence type="ECO:0000256" key="5">
    <source>
        <dbReference type="ARBA" id="ARBA00023004"/>
    </source>
</evidence>
<comment type="cofactor">
    <cofactor evidence="1 7">
        <name>heme</name>
        <dbReference type="ChEBI" id="CHEBI:30413"/>
    </cofactor>
</comment>
<dbReference type="PANTHER" id="PTHR24305:SF166">
    <property type="entry name" value="CYTOCHROME P450 12A4, MITOCHONDRIAL-RELATED"/>
    <property type="match status" value="1"/>
</dbReference>
<keyword evidence="3 7" id="KW-0479">Metal-binding</keyword>
<evidence type="ECO:0000313" key="9">
    <source>
        <dbReference type="Proteomes" id="UP000248817"/>
    </source>
</evidence>
<dbReference type="PANTHER" id="PTHR24305">
    <property type="entry name" value="CYTOCHROME P450"/>
    <property type="match status" value="1"/>
</dbReference>
<dbReference type="Pfam" id="PF00067">
    <property type="entry name" value="p450"/>
    <property type="match status" value="1"/>
</dbReference>
<dbReference type="Gene3D" id="1.10.630.10">
    <property type="entry name" value="Cytochrome P450"/>
    <property type="match status" value="1"/>
</dbReference>
<dbReference type="InterPro" id="IPR050121">
    <property type="entry name" value="Cytochrome_P450_monoxygenase"/>
</dbReference>
<reference evidence="8 9" key="1">
    <citation type="submission" date="2018-02" db="EMBL/GenBank/DDBJ databases">
        <title>The genomes of Aspergillus section Nigri reveals drivers in fungal speciation.</title>
        <authorList>
            <consortium name="DOE Joint Genome Institute"/>
            <person name="Vesth T.C."/>
            <person name="Nybo J."/>
            <person name="Theobald S."/>
            <person name="Brandl J."/>
            <person name="Frisvad J.C."/>
            <person name="Nielsen K.F."/>
            <person name="Lyhne E.K."/>
            <person name="Kogle M.E."/>
            <person name="Kuo A."/>
            <person name="Riley R."/>
            <person name="Clum A."/>
            <person name="Nolan M."/>
            <person name="Lipzen A."/>
            <person name="Salamov A."/>
            <person name="Henrissat B."/>
            <person name="Wiebenga A."/>
            <person name="De vries R.P."/>
            <person name="Grigoriev I.V."/>
            <person name="Mortensen U.H."/>
            <person name="Andersen M.R."/>
            <person name="Baker S.E."/>
        </authorList>
    </citation>
    <scope>NUCLEOTIDE SEQUENCE [LARGE SCALE GENOMIC DNA]</scope>
    <source>
        <strain evidence="8 9">CBS 114.80</strain>
    </source>
</reference>
<evidence type="ECO:0000256" key="4">
    <source>
        <dbReference type="ARBA" id="ARBA00023002"/>
    </source>
</evidence>
<accession>A0A2V5IEZ7</accession>
<dbReference type="GO" id="GO:0004497">
    <property type="term" value="F:monooxygenase activity"/>
    <property type="evidence" value="ECO:0007669"/>
    <property type="project" value="UniProtKB-KW"/>
</dbReference>